<evidence type="ECO:0000256" key="6">
    <source>
        <dbReference type="SAM" id="Phobius"/>
    </source>
</evidence>
<feature type="domain" description="EamA" evidence="7">
    <location>
        <begin position="7"/>
        <end position="139"/>
    </location>
</feature>
<evidence type="ECO:0000256" key="4">
    <source>
        <dbReference type="ARBA" id="ARBA00022989"/>
    </source>
</evidence>
<dbReference type="InterPro" id="IPR037185">
    <property type="entry name" value="EmrE-like"/>
</dbReference>
<feature type="transmembrane region" description="Helical" evidence="6">
    <location>
        <begin position="95"/>
        <end position="116"/>
    </location>
</feature>
<keyword evidence="9" id="KW-1185">Reference proteome</keyword>
<dbReference type="SUPFAM" id="SSF103481">
    <property type="entry name" value="Multidrug resistance efflux transporter EmrE"/>
    <property type="match status" value="2"/>
</dbReference>
<feature type="transmembrane region" description="Helical" evidence="6">
    <location>
        <begin position="123"/>
        <end position="141"/>
    </location>
</feature>
<keyword evidence="3 6" id="KW-0812">Transmembrane</keyword>
<feature type="transmembrane region" description="Helical" evidence="6">
    <location>
        <begin position="35"/>
        <end position="57"/>
    </location>
</feature>
<comment type="subcellular location">
    <subcellularLocation>
        <location evidence="1">Cell membrane</location>
        <topology evidence="1">Multi-pass membrane protein</topology>
    </subcellularLocation>
</comment>
<dbReference type="PANTHER" id="PTHR32322">
    <property type="entry name" value="INNER MEMBRANE TRANSPORTER"/>
    <property type="match status" value="1"/>
</dbReference>
<feature type="transmembrane region" description="Helical" evidence="6">
    <location>
        <begin position="246"/>
        <end position="265"/>
    </location>
</feature>
<name>A0A1H8JD02_9FLAO</name>
<gene>
    <name evidence="8" type="ORF">SAMN04487942_0939</name>
</gene>
<evidence type="ECO:0000313" key="8">
    <source>
        <dbReference type="EMBL" id="SEN78018.1"/>
    </source>
</evidence>
<dbReference type="Proteomes" id="UP000198657">
    <property type="component" value="Unassembled WGS sequence"/>
</dbReference>
<keyword evidence="4 6" id="KW-1133">Transmembrane helix</keyword>
<dbReference type="Pfam" id="PF00892">
    <property type="entry name" value="EamA"/>
    <property type="match status" value="2"/>
</dbReference>
<dbReference type="OrthoDB" id="9811486at2"/>
<accession>A0A1H8JD02</accession>
<feature type="transmembrane region" description="Helical" evidence="6">
    <location>
        <begin position="153"/>
        <end position="172"/>
    </location>
</feature>
<dbReference type="InterPro" id="IPR050638">
    <property type="entry name" value="AA-Vitamin_Transporters"/>
</dbReference>
<feature type="transmembrane region" description="Helical" evidence="6">
    <location>
        <begin position="184"/>
        <end position="204"/>
    </location>
</feature>
<feature type="transmembrane region" description="Helical" evidence="6">
    <location>
        <begin position="271"/>
        <end position="289"/>
    </location>
</feature>
<keyword evidence="2" id="KW-1003">Cell membrane</keyword>
<dbReference type="PANTHER" id="PTHR32322:SF18">
    <property type="entry name" value="S-ADENOSYLMETHIONINE_S-ADENOSYLHOMOCYSTEINE TRANSPORTER"/>
    <property type="match status" value="1"/>
</dbReference>
<evidence type="ECO:0000256" key="1">
    <source>
        <dbReference type="ARBA" id="ARBA00004651"/>
    </source>
</evidence>
<protein>
    <submittedName>
        <fullName evidence="8">Threonine/homoserine efflux transporter RhtA</fullName>
    </submittedName>
</protein>
<dbReference type="EMBL" id="FODN01000001">
    <property type="protein sequence ID" value="SEN78018.1"/>
    <property type="molecule type" value="Genomic_DNA"/>
</dbReference>
<evidence type="ECO:0000259" key="7">
    <source>
        <dbReference type="Pfam" id="PF00892"/>
    </source>
</evidence>
<dbReference type="AlphaFoldDB" id="A0A1H8JD02"/>
<keyword evidence="5 6" id="KW-0472">Membrane</keyword>
<dbReference type="GO" id="GO:0005886">
    <property type="term" value="C:plasma membrane"/>
    <property type="evidence" value="ECO:0007669"/>
    <property type="project" value="UniProtKB-SubCell"/>
</dbReference>
<evidence type="ECO:0000256" key="5">
    <source>
        <dbReference type="ARBA" id="ARBA00023136"/>
    </source>
</evidence>
<evidence type="ECO:0000313" key="9">
    <source>
        <dbReference type="Proteomes" id="UP000198657"/>
    </source>
</evidence>
<reference evidence="9" key="1">
    <citation type="submission" date="2016-10" db="EMBL/GenBank/DDBJ databases">
        <authorList>
            <person name="Varghese N."/>
            <person name="Submissions S."/>
        </authorList>
    </citation>
    <scope>NUCLEOTIDE SEQUENCE [LARGE SCALE GENOMIC DNA]</scope>
    <source>
        <strain evidence="9">CGMCC 1.8704</strain>
    </source>
</reference>
<feature type="transmembrane region" description="Helical" evidence="6">
    <location>
        <begin position="216"/>
        <end position="234"/>
    </location>
</feature>
<proteinExistence type="predicted"/>
<organism evidence="8 9">
    <name type="scientific">Flavobacterium sinopsychrotolerans</name>
    <dbReference type="NCBI Taxonomy" id="604089"/>
    <lineage>
        <taxon>Bacteria</taxon>
        <taxon>Pseudomonadati</taxon>
        <taxon>Bacteroidota</taxon>
        <taxon>Flavobacteriia</taxon>
        <taxon>Flavobacteriales</taxon>
        <taxon>Flavobacteriaceae</taxon>
        <taxon>Flavobacterium</taxon>
    </lineage>
</organism>
<dbReference type="InterPro" id="IPR000620">
    <property type="entry name" value="EamA_dom"/>
</dbReference>
<dbReference type="RefSeq" id="WP_091166349.1">
    <property type="nucleotide sequence ID" value="NZ_CBCSFM010000001.1"/>
</dbReference>
<sequence length="295" mass="32917">MSKRNLALIGATIVSIIYGVTFTIAKDVMPLYIDAYGFILLRVGGSVLLFWLVWLFMPKEKIALNDFPRIIAAAFFGVAFNMLTFFKGLSLTSPISAAVIMVSTPMIVLTLSAIIMKERMQKRMVFGIILGLIGTAFLILYGKSIGSATNAGLGNFLVLVNAISYGFYLIIVKKLMDKYNAFTFVKWIYLFGFIMVLPFGWSQFQTVEWALVPTDICWKIVFVVVFSTFLTYLLNLLSMKELKPTTVAVFIYLQPLFATIFAISLGKDELSLVKIGSAILIFVGVYLVTQKKSVQ</sequence>
<evidence type="ECO:0000256" key="2">
    <source>
        <dbReference type="ARBA" id="ARBA00022475"/>
    </source>
</evidence>
<feature type="domain" description="EamA" evidence="7">
    <location>
        <begin position="153"/>
        <end position="289"/>
    </location>
</feature>
<dbReference type="STRING" id="604089.SAMN04487942_0939"/>
<evidence type="ECO:0000256" key="3">
    <source>
        <dbReference type="ARBA" id="ARBA00022692"/>
    </source>
</evidence>
<feature type="transmembrane region" description="Helical" evidence="6">
    <location>
        <begin position="69"/>
        <end position="89"/>
    </location>
</feature>